<feature type="transmembrane region" description="Helical" evidence="1">
    <location>
        <begin position="12"/>
        <end position="28"/>
    </location>
</feature>
<evidence type="ECO:0008006" key="4">
    <source>
        <dbReference type="Google" id="ProtNLM"/>
    </source>
</evidence>
<protein>
    <recommendedName>
        <fullName evidence="4">Dolichyl-phosphate-mannose-protein mannosyltransferase</fullName>
    </recommendedName>
</protein>
<accession>A0A9D5P1R4</accession>
<feature type="transmembrane region" description="Helical" evidence="1">
    <location>
        <begin position="71"/>
        <end position="93"/>
    </location>
</feature>
<dbReference type="Proteomes" id="UP000806522">
    <property type="component" value="Unassembled WGS sequence"/>
</dbReference>
<organism evidence="2 3">
    <name type="scientific">Xylanibacter ruminicola</name>
    <name type="common">Prevotella ruminicola</name>
    <dbReference type="NCBI Taxonomy" id="839"/>
    <lineage>
        <taxon>Bacteria</taxon>
        <taxon>Pseudomonadati</taxon>
        <taxon>Bacteroidota</taxon>
        <taxon>Bacteroidia</taxon>
        <taxon>Bacteroidales</taxon>
        <taxon>Prevotellaceae</taxon>
        <taxon>Xylanibacter</taxon>
    </lineage>
</organism>
<feature type="transmembrane region" description="Helical" evidence="1">
    <location>
        <begin position="128"/>
        <end position="144"/>
    </location>
</feature>
<feature type="transmembrane region" description="Helical" evidence="1">
    <location>
        <begin position="196"/>
        <end position="215"/>
    </location>
</feature>
<comment type="caution">
    <text evidence="2">The sequence shown here is derived from an EMBL/GenBank/DDBJ whole genome shotgun (WGS) entry which is preliminary data.</text>
</comment>
<proteinExistence type="predicted"/>
<name>A0A9D5P1R4_XYLRU</name>
<keyword evidence="1" id="KW-0812">Transmembrane</keyword>
<reference evidence="2" key="1">
    <citation type="submission" date="2019-04" db="EMBL/GenBank/DDBJ databases">
        <title>Evolution of Biomass-Degrading Anaerobic Consortia Revealed by Metagenomics.</title>
        <authorList>
            <person name="Peng X."/>
        </authorList>
    </citation>
    <scope>NUCLEOTIDE SEQUENCE</scope>
    <source>
        <strain evidence="2">SIG140</strain>
    </source>
</reference>
<evidence type="ECO:0000313" key="2">
    <source>
        <dbReference type="EMBL" id="MBE6270817.1"/>
    </source>
</evidence>
<gene>
    <name evidence="2" type="ORF">E7101_07685</name>
</gene>
<evidence type="ECO:0000256" key="1">
    <source>
        <dbReference type="SAM" id="Phobius"/>
    </source>
</evidence>
<sequence>MFLQKKRELKIIYLLSLIFCICLYTRYGRQWGYDTISYIRAWDNISNLQLDLWRTPIYPIFIGITKIVFGAHYLIAGVIIQHIVFIISIGYFYILSCNTIKNNRISWWLTAIYALYPCIPTWNCFIQTEAFAIYSMVFLLYFTIEVYKESNMKNSLLFLFWLLFHIFLRPSQVFLLPVFGVGFTLLYIKSRNKTNAIRTLTCISIACISMLFYIYSFYNSFGVFTPCGIGVLNKYCMLRKDSVINEVTIQNSSFRKYIIEKNDLYKGTQTPIDSVDLYKEAEYGIETFGLRLVSEELSHSPDRTIGYSLNSLILRIQKASNDSFLYTYLQKWTKLSIITDVIGVRLNAIFWVLFIFILLLLRYIWRYKCIPWFTFTLLLIAGSQLIITIVACQDEWGRLIMPAISVYLIIIGLLCSMLQFKTIECPLLE</sequence>
<feature type="transmembrane region" description="Helical" evidence="1">
    <location>
        <begin position="399"/>
        <end position="420"/>
    </location>
</feature>
<keyword evidence="1" id="KW-1133">Transmembrane helix</keyword>
<dbReference type="AlphaFoldDB" id="A0A9D5P1R4"/>
<dbReference type="EMBL" id="SUYC01000007">
    <property type="protein sequence ID" value="MBE6270817.1"/>
    <property type="molecule type" value="Genomic_DNA"/>
</dbReference>
<feature type="transmembrane region" description="Helical" evidence="1">
    <location>
        <begin position="370"/>
        <end position="392"/>
    </location>
</feature>
<feature type="transmembrane region" description="Helical" evidence="1">
    <location>
        <begin position="344"/>
        <end position="364"/>
    </location>
</feature>
<keyword evidence="1" id="KW-0472">Membrane</keyword>
<evidence type="ECO:0000313" key="3">
    <source>
        <dbReference type="Proteomes" id="UP000806522"/>
    </source>
</evidence>